<dbReference type="EMBL" id="BAABJM010000009">
    <property type="protein sequence ID" value="GAA5069112.1"/>
    <property type="molecule type" value="Genomic_DNA"/>
</dbReference>
<evidence type="ECO:0000313" key="1">
    <source>
        <dbReference type="EMBL" id="GAA5069112.1"/>
    </source>
</evidence>
<proteinExistence type="predicted"/>
<keyword evidence="2" id="KW-1185">Reference proteome</keyword>
<protein>
    <recommendedName>
        <fullName evidence="3">Beta-ketoacyl synthase N-terminal domain-containing protein</fullName>
    </recommendedName>
</protein>
<dbReference type="Proteomes" id="UP001500603">
    <property type="component" value="Unassembled WGS sequence"/>
</dbReference>
<sequence>MPRTILVGVGTQWVGAEPFGQRGDLGFAQYLARGGSTQIGAESRSAHDAHPQRATVPSMICALAALLGAEGMPAAAVFSVRSVSARCAGCGNRFPLPHGAAQSRSADQAVSR</sequence>
<evidence type="ECO:0008006" key="3">
    <source>
        <dbReference type="Google" id="ProtNLM"/>
    </source>
</evidence>
<organism evidence="1 2">
    <name type="scientific">Nocardia callitridis</name>
    <dbReference type="NCBI Taxonomy" id="648753"/>
    <lineage>
        <taxon>Bacteria</taxon>
        <taxon>Bacillati</taxon>
        <taxon>Actinomycetota</taxon>
        <taxon>Actinomycetes</taxon>
        <taxon>Mycobacteriales</taxon>
        <taxon>Nocardiaceae</taxon>
        <taxon>Nocardia</taxon>
    </lineage>
</organism>
<reference evidence="2" key="1">
    <citation type="journal article" date="2019" name="Int. J. Syst. Evol. Microbiol.">
        <title>The Global Catalogue of Microorganisms (GCM) 10K type strain sequencing project: providing services to taxonomists for standard genome sequencing and annotation.</title>
        <authorList>
            <consortium name="The Broad Institute Genomics Platform"/>
            <consortium name="The Broad Institute Genome Sequencing Center for Infectious Disease"/>
            <person name="Wu L."/>
            <person name="Ma J."/>
        </authorList>
    </citation>
    <scope>NUCLEOTIDE SEQUENCE [LARGE SCALE GENOMIC DNA]</scope>
    <source>
        <strain evidence="2">JCM 18298</strain>
    </source>
</reference>
<accession>A0ABP9L4F0</accession>
<comment type="caution">
    <text evidence="1">The sequence shown here is derived from an EMBL/GenBank/DDBJ whole genome shotgun (WGS) entry which is preliminary data.</text>
</comment>
<evidence type="ECO:0000313" key="2">
    <source>
        <dbReference type="Proteomes" id="UP001500603"/>
    </source>
</evidence>
<name>A0ABP9L4F0_9NOCA</name>
<gene>
    <name evidence="1" type="ORF">GCM10023318_60110</name>
</gene>